<gene>
    <name evidence="4" type="ORF">GGP45_003077</name>
</gene>
<proteinExistence type="predicted"/>
<feature type="compositionally biased region" description="Basic and acidic residues" evidence="1">
    <location>
        <begin position="106"/>
        <end position="120"/>
    </location>
</feature>
<feature type="domain" description="Transposase IS4-like" evidence="2">
    <location>
        <begin position="100"/>
        <end position="249"/>
    </location>
</feature>
<dbReference type="NCBIfam" id="NF033580">
    <property type="entry name" value="transpos_IS5_3"/>
    <property type="match status" value="1"/>
</dbReference>
<reference evidence="4" key="1">
    <citation type="submission" date="2022-08" db="EMBL/GenBank/DDBJ databases">
        <title>Genomic Encyclopedia of Type Strains, Phase V (KMG-V): Genome sequencing to study the core and pangenomes of soil and plant-associated prokaryotes.</title>
        <authorList>
            <person name="Whitman W."/>
        </authorList>
    </citation>
    <scope>NUCLEOTIDE SEQUENCE</scope>
    <source>
        <strain evidence="4">SP3026</strain>
    </source>
</reference>
<dbReference type="PANTHER" id="PTHR30007">
    <property type="entry name" value="PHP DOMAIN PROTEIN"/>
    <property type="match status" value="1"/>
</dbReference>
<dbReference type="GO" id="GO:0003677">
    <property type="term" value="F:DNA binding"/>
    <property type="evidence" value="ECO:0007669"/>
    <property type="project" value="InterPro"/>
</dbReference>
<protein>
    <submittedName>
        <fullName evidence="4">Transposase</fullName>
    </submittedName>
</protein>
<evidence type="ECO:0000259" key="2">
    <source>
        <dbReference type="Pfam" id="PF01609"/>
    </source>
</evidence>
<dbReference type="InterPro" id="IPR002559">
    <property type="entry name" value="Transposase_11"/>
</dbReference>
<dbReference type="Pfam" id="PF01609">
    <property type="entry name" value="DDE_Tnp_1"/>
    <property type="match status" value="1"/>
</dbReference>
<dbReference type="AlphaFoldDB" id="A0A9X2ZTZ4"/>
<evidence type="ECO:0000259" key="3">
    <source>
        <dbReference type="Pfam" id="PF13340"/>
    </source>
</evidence>
<comment type="caution">
    <text evidence="4">The sequence shown here is derived from an EMBL/GenBank/DDBJ whole genome shotgun (WGS) entry which is preliminary data.</text>
</comment>
<dbReference type="RefSeq" id="WP_259040418.1">
    <property type="nucleotide sequence ID" value="NZ_JANUBJ010000003.1"/>
</dbReference>
<evidence type="ECO:0000313" key="5">
    <source>
        <dbReference type="Proteomes" id="UP001155144"/>
    </source>
</evidence>
<dbReference type="Proteomes" id="UP001155144">
    <property type="component" value="Unassembled WGS sequence"/>
</dbReference>
<dbReference type="Pfam" id="PF13340">
    <property type="entry name" value="DUF4096"/>
    <property type="match status" value="1"/>
</dbReference>
<name>A0A9X2ZTZ4_9BACT</name>
<organism evidence="4 5">
    <name type="scientific">Salinibacter ruber</name>
    <dbReference type="NCBI Taxonomy" id="146919"/>
    <lineage>
        <taxon>Bacteria</taxon>
        <taxon>Pseudomonadati</taxon>
        <taxon>Rhodothermota</taxon>
        <taxon>Rhodothermia</taxon>
        <taxon>Rhodothermales</taxon>
        <taxon>Salinibacteraceae</taxon>
        <taxon>Salinibacter</taxon>
    </lineage>
</organism>
<evidence type="ECO:0000313" key="4">
    <source>
        <dbReference type="EMBL" id="MCS4122710.1"/>
    </source>
</evidence>
<feature type="region of interest" description="Disordered" evidence="1">
    <location>
        <begin position="85"/>
        <end position="125"/>
    </location>
</feature>
<sequence length="255" mass="29201">MSSRYPSDPSGAEWKRIEPIFDRFRFSGLDPRELLDAVFYLVKSGCQWRMLPEEFPPWRAAHYHFRKWREPGLLQRPLGRIRRAARVAAGRDPSPSAAAGDTQSARAERQGGPDRGRDPNKQVTGRKRHVIARALGLLLAVVVHPANENDAQSAPSVLKQLLGKVPRLKVIFADKGYKGLPGGMLWRQVHWLISVVEREKDGSGFDPLPKRWVIERTFGWFGGYRRLIRDYERRPEMSEAMVRAAMIRLMVPRIT</sequence>
<dbReference type="EMBL" id="JANUBL010000008">
    <property type="protein sequence ID" value="MCS4122710.1"/>
    <property type="molecule type" value="Genomic_DNA"/>
</dbReference>
<accession>A0A9X2ZTZ4</accession>
<dbReference type="GO" id="GO:0006313">
    <property type="term" value="P:DNA transposition"/>
    <property type="evidence" value="ECO:0007669"/>
    <property type="project" value="InterPro"/>
</dbReference>
<feature type="domain" description="Insertion element IS402-like" evidence="3">
    <location>
        <begin position="12"/>
        <end position="76"/>
    </location>
</feature>
<dbReference type="GO" id="GO:0004803">
    <property type="term" value="F:transposase activity"/>
    <property type="evidence" value="ECO:0007669"/>
    <property type="project" value="InterPro"/>
</dbReference>
<evidence type="ECO:0000256" key="1">
    <source>
        <dbReference type="SAM" id="MobiDB-lite"/>
    </source>
</evidence>
<dbReference type="PANTHER" id="PTHR30007:SF0">
    <property type="entry name" value="TRANSPOSASE"/>
    <property type="match status" value="1"/>
</dbReference>
<dbReference type="InterPro" id="IPR025161">
    <property type="entry name" value="IS402-like_dom"/>
</dbReference>